<feature type="domain" description="C2H2-type" evidence="7">
    <location>
        <begin position="235"/>
        <end position="263"/>
    </location>
</feature>
<dbReference type="EnsemblMetazoa" id="ENSAATROPT011745">
    <property type="protein sequence ID" value="ENSAATROPP010634"/>
    <property type="gene ID" value="ENSAATROPG009567"/>
</dbReference>
<dbReference type="Gene3D" id="3.30.160.60">
    <property type="entry name" value="Classic Zinc Finger"/>
    <property type="match status" value="4"/>
</dbReference>
<name>A0AAG5DI94_ANOAO</name>
<keyword evidence="1" id="KW-0479">Metal-binding</keyword>
<evidence type="ECO:0000256" key="2">
    <source>
        <dbReference type="ARBA" id="ARBA00022737"/>
    </source>
</evidence>
<evidence type="ECO:0000313" key="9">
    <source>
        <dbReference type="Proteomes" id="UP000075880"/>
    </source>
</evidence>
<dbReference type="InterPro" id="IPR012934">
    <property type="entry name" value="Znf_AD"/>
</dbReference>
<evidence type="ECO:0000259" key="7">
    <source>
        <dbReference type="PROSITE" id="PS50157"/>
    </source>
</evidence>
<dbReference type="Pfam" id="PF00096">
    <property type="entry name" value="zf-C2H2"/>
    <property type="match status" value="4"/>
</dbReference>
<evidence type="ECO:0000256" key="1">
    <source>
        <dbReference type="ARBA" id="ARBA00022723"/>
    </source>
</evidence>
<feature type="domain" description="C2H2-type" evidence="7">
    <location>
        <begin position="347"/>
        <end position="375"/>
    </location>
</feature>
<dbReference type="InterPro" id="IPR036236">
    <property type="entry name" value="Znf_C2H2_sf"/>
</dbReference>
<feature type="domain" description="C2H2-type" evidence="7">
    <location>
        <begin position="292"/>
        <end position="319"/>
    </location>
</feature>
<keyword evidence="2" id="KW-0677">Repeat</keyword>
<sequence length="385" mass="44112">MGLRSVLGNCRFCLSENRLIPLSMAVDFEFTIQDVERNTGVQIPEDEILYCAICDNCCQIFENSAALRITSLSNDVIFKELFSVFIESLKADAIATREVQTSQTKFISHLNATLSTVMKNEENNGKSDPIPSGRYPLTSSYESDGLCSNDEIFEDMDDMVEESKKQSQKGGDKKRSEKPRDLCSICGRLVSSYTQHSITHAKELNFVCPYCPKKFASNHYRKLHVESVHERKIIKSCEMCGEGFMHRNSYSTHMITKHGIGKKYECKICDKTYYRSSHYTDHFNKAHGNQEHPCTTCGRIFKSKNLLRGHQSVHSDEQPYACSQCPKRFKKRVARKNHELTHTGLRFACTLCEKSYRYKTMLSMHYRKDHEGKTPSKDNDACTDT</sequence>
<feature type="domain" description="C2H2-type" evidence="7">
    <location>
        <begin position="320"/>
        <end position="347"/>
    </location>
</feature>
<dbReference type="AlphaFoldDB" id="A0AAG5DI94"/>
<feature type="domain" description="C2H2-type" evidence="7">
    <location>
        <begin position="264"/>
        <end position="292"/>
    </location>
</feature>
<dbReference type="SMART" id="SM00355">
    <property type="entry name" value="ZnF_C2H2"/>
    <property type="match status" value="6"/>
</dbReference>
<feature type="compositionally biased region" description="Basic and acidic residues" evidence="6">
    <location>
        <begin position="161"/>
        <end position="179"/>
    </location>
</feature>
<organism evidence="8 9">
    <name type="scientific">Anopheles atroparvus</name>
    <name type="common">European mosquito</name>
    <dbReference type="NCBI Taxonomy" id="41427"/>
    <lineage>
        <taxon>Eukaryota</taxon>
        <taxon>Metazoa</taxon>
        <taxon>Ecdysozoa</taxon>
        <taxon>Arthropoda</taxon>
        <taxon>Hexapoda</taxon>
        <taxon>Insecta</taxon>
        <taxon>Pterygota</taxon>
        <taxon>Neoptera</taxon>
        <taxon>Endopterygota</taxon>
        <taxon>Diptera</taxon>
        <taxon>Nematocera</taxon>
        <taxon>Culicoidea</taxon>
        <taxon>Culicidae</taxon>
        <taxon>Anophelinae</taxon>
        <taxon>Anopheles</taxon>
    </lineage>
</organism>
<dbReference type="PANTHER" id="PTHR24379">
    <property type="entry name" value="KRAB AND ZINC FINGER DOMAIN-CONTAINING"/>
    <property type="match status" value="1"/>
</dbReference>
<dbReference type="Proteomes" id="UP000075880">
    <property type="component" value="Unassembled WGS sequence"/>
</dbReference>
<protein>
    <recommendedName>
        <fullName evidence="7">C2H2-type domain-containing protein</fullName>
    </recommendedName>
</protein>
<evidence type="ECO:0000256" key="3">
    <source>
        <dbReference type="ARBA" id="ARBA00022771"/>
    </source>
</evidence>
<dbReference type="PANTHER" id="PTHR24379:SF121">
    <property type="entry name" value="C2H2-TYPE DOMAIN-CONTAINING PROTEIN"/>
    <property type="match status" value="1"/>
</dbReference>
<evidence type="ECO:0000256" key="4">
    <source>
        <dbReference type="ARBA" id="ARBA00022833"/>
    </source>
</evidence>
<dbReference type="SUPFAM" id="SSF57667">
    <property type="entry name" value="beta-beta-alpha zinc fingers"/>
    <property type="match status" value="4"/>
</dbReference>
<dbReference type="InterPro" id="IPR013087">
    <property type="entry name" value="Znf_C2H2_type"/>
</dbReference>
<keyword evidence="9" id="KW-1185">Reference proteome</keyword>
<evidence type="ECO:0000313" key="8">
    <source>
        <dbReference type="EnsemblMetazoa" id="ENSAATROPP010634"/>
    </source>
</evidence>
<keyword evidence="4" id="KW-0862">Zinc</keyword>
<keyword evidence="3 5" id="KW-0863">Zinc-finger</keyword>
<feature type="region of interest" description="Disordered" evidence="6">
    <location>
        <begin position="160"/>
        <end position="179"/>
    </location>
</feature>
<accession>A0AAG5DI94</accession>
<dbReference type="PROSITE" id="PS00028">
    <property type="entry name" value="ZINC_FINGER_C2H2_1"/>
    <property type="match status" value="6"/>
</dbReference>
<dbReference type="GO" id="GO:0008270">
    <property type="term" value="F:zinc ion binding"/>
    <property type="evidence" value="ECO:0007669"/>
    <property type="project" value="UniProtKB-KW"/>
</dbReference>
<dbReference type="PROSITE" id="PS50157">
    <property type="entry name" value="ZINC_FINGER_C2H2_2"/>
    <property type="match status" value="5"/>
</dbReference>
<dbReference type="SMART" id="SM00868">
    <property type="entry name" value="zf-AD"/>
    <property type="match status" value="1"/>
</dbReference>
<reference evidence="8" key="1">
    <citation type="submission" date="2024-04" db="UniProtKB">
        <authorList>
            <consortium name="EnsemblMetazoa"/>
        </authorList>
    </citation>
    <scope>IDENTIFICATION</scope>
    <source>
        <strain evidence="8">EBRO</strain>
    </source>
</reference>
<evidence type="ECO:0000256" key="5">
    <source>
        <dbReference type="PROSITE-ProRule" id="PRU00042"/>
    </source>
</evidence>
<proteinExistence type="predicted"/>
<dbReference type="GO" id="GO:0005634">
    <property type="term" value="C:nucleus"/>
    <property type="evidence" value="ECO:0007669"/>
    <property type="project" value="InterPro"/>
</dbReference>
<evidence type="ECO:0000256" key="6">
    <source>
        <dbReference type="SAM" id="MobiDB-lite"/>
    </source>
</evidence>
<dbReference type="FunFam" id="3.30.160.60:FF:002753">
    <property type="entry name" value="AGAP011403-PA"/>
    <property type="match status" value="1"/>
</dbReference>